<comment type="cofactor">
    <cofactor evidence="1">
        <name>Zn(2+)</name>
        <dbReference type="ChEBI" id="CHEBI:29105"/>
    </cofactor>
</comment>
<dbReference type="InterPro" id="IPR043795">
    <property type="entry name" value="N-alpha-Ac-DABA-like"/>
</dbReference>
<dbReference type="Proteomes" id="UP000605848">
    <property type="component" value="Unassembled WGS sequence"/>
</dbReference>
<protein>
    <submittedName>
        <fullName evidence="6">Succinylglutamate desuccinylase/aspartoacylase family protein</fullName>
    </submittedName>
</protein>
<evidence type="ECO:0000256" key="3">
    <source>
        <dbReference type="ARBA" id="ARBA00022801"/>
    </source>
</evidence>
<keyword evidence="4" id="KW-0862">Zinc</keyword>
<keyword evidence="2" id="KW-0479">Metal-binding</keyword>
<dbReference type="GO" id="GO:0046872">
    <property type="term" value="F:metal ion binding"/>
    <property type="evidence" value="ECO:0007669"/>
    <property type="project" value="UniProtKB-KW"/>
</dbReference>
<gene>
    <name evidence="6" type="ORF">JKG68_13560</name>
</gene>
<sequence length="310" mass="32955">MKTLPTLRTGQARVEHGHISPIGDVEIPFGIVEGAESGPYLLVTAGVHGSEYCSIEAAVRVLRMSPERIKGTILVLPILNLQGFRKRSIYVMPEDGKNLNRMFPGKPDGTVSERLAHWLVTSVYPLADAYLDLHGGDLDEALAPFTIFPNGCEKSKALATAFGLPVAVAAGGEGYTINAAYRLGIPSLLPEVSGNGLWGEESVGQMMAGIERVMHHLGMLAGPVQAAPQANPEFVTMWVPSAPVGGLWYAEKDLSEPVAAGEVLGEIRDVFGAVLATIRSEKDGFILYRLTSLSVNQGEALLGVGTPLEG</sequence>
<feature type="domain" description="Succinylglutamate desuccinylase/Aspartoacylase catalytic" evidence="5">
    <location>
        <begin position="38"/>
        <end position="217"/>
    </location>
</feature>
<comment type="caution">
    <text evidence="6">The sequence shown here is derived from an EMBL/GenBank/DDBJ whole genome shotgun (WGS) entry which is preliminary data.</text>
</comment>
<evidence type="ECO:0000313" key="7">
    <source>
        <dbReference type="Proteomes" id="UP000605848"/>
    </source>
</evidence>
<evidence type="ECO:0000313" key="6">
    <source>
        <dbReference type="EMBL" id="MBL0404998.1"/>
    </source>
</evidence>
<dbReference type="AlphaFoldDB" id="A0A937CX82"/>
<dbReference type="PANTHER" id="PTHR37326">
    <property type="entry name" value="BLL3975 PROTEIN"/>
    <property type="match status" value="1"/>
</dbReference>
<evidence type="ECO:0000259" key="5">
    <source>
        <dbReference type="Pfam" id="PF24827"/>
    </source>
</evidence>
<reference evidence="6" key="1">
    <citation type="submission" date="2021-01" db="EMBL/GenBank/DDBJ databases">
        <title>Microvirga sp.</title>
        <authorList>
            <person name="Kim M.K."/>
        </authorList>
    </citation>
    <scope>NUCLEOTIDE SEQUENCE</scope>
    <source>
        <strain evidence="6">5420S-16</strain>
    </source>
</reference>
<proteinExistence type="predicted"/>
<dbReference type="GO" id="GO:0016788">
    <property type="term" value="F:hydrolase activity, acting on ester bonds"/>
    <property type="evidence" value="ECO:0007669"/>
    <property type="project" value="InterPro"/>
</dbReference>
<keyword evidence="7" id="KW-1185">Reference proteome</keyword>
<dbReference type="EMBL" id="JAEQMY010000016">
    <property type="protein sequence ID" value="MBL0404998.1"/>
    <property type="molecule type" value="Genomic_DNA"/>
</dbReference>
<evidence type="ECO:0000256" key="1">
    <source>
        <dbReference type="ARBA" id="ARBA00001947"/>
    </source>
</evidence>
<dbReference type="CDD" id="cd18174">
    <property type="entry name" value="M14_ASTE_ASPA_like"/>
    <property type="match status" value="1"/>
</dbReference>
<evidence type="ECO:0000256" key="2">
    <source>
        <dbReference type="ARBA" id="ARBA00022723"/>
    </source>
</evidence>
<keyword evidence="3" id="KW-0378">Hydrolase</keyword>
<dbReference type="GO" id="GO:0016811">
    <property type="term" value="F:hydrolase activity, acting on carbon-nitrogen (but not peptide) bonds, in linear amides"/>
    <property type="evidence" value="ECO:0007669"/>
    <property type="project" value="InterPro"/>
</dbReference>
<dbReference type="InterPro" id="IPR055438">
    <property type="entry name" value="AstE_AspA_cat"/>
</dbReference>
<dbReference type="SUPFAM" id="SSF53187">
    <property type="entry name" value="Zn-dependent exopeptidases"/>
    <property type="match status" value="1"/>
</dbReference>
<dbReference type="RefSeq" id="WP_202060245.1">
    <property type="nucleotide sequence ID" value="NZ_JAEQMY010000016.1"/>
</dbReference>
<dbReference type="Pfam" id="PF24827">
    <property type="entry name" value="AstE_AspA_cat"/>
    <property type="match status" value="1"/>
</dbReference>
<dbReference type="PANTHER" id="PTHR37326:SF1">
    <property type="entry name" value="BLL3975 PROTEIN"/>
    <property type="match status" value="1"/>
</dbReference>
<name>A0A937CX82_9HYPH</name>
<dbReference type="InterPro" id="IPR053138">
    <property type="entry name" value="N-alpha-Ac-DABA_deacetylase"/>
</dbReference>
<organism evidence="6 7">
    <name type="scientific">Microvirga aerilata</name>
    <dbReference type="NCBI Taxonomy" id="670292"/>
    <lineage>
        <taxon>Bacteria</taxon>
        <taxon>Pseudomonadati</taxon>
        <taxon>Pseudomonadota</taxon>
        <taxon>Alphaproteobacteria</taxon>
        <taxon>Hyphomicrobiales</taxon>
        <taxon>Methylobacteriaceae</taxon>
        <taxon>Microvirga</taxon>
    </lineage>
</organism>
<dbReference type="PIRSF" id="PIRSF039012">
    <property type="entry name" value="ASP"/>
    <property type="match status" value="1"/>
</dbReference>
<dbReference type="Gene3D" id="3.40.630.10">
    <property type="entry name" value="Zn peptidases"/>
    <property type="match status" value="1"/>
</dbReference>
<evidence type="ECO:0000256" key="4">
    <source>
        <dbReference type="ARBA" id="ARBA00022833"/>
    </source>
</evidence>
<accession>A0A937CX82</accession>